<dbReference type="GO" id="GO:0005635">
    <property type="term" value="C:nuclear envelope"/>
    <property type="evidence" value="ECO:0007669"/>
    <property type="project" value="TreeGrafter"/>
</dbReference>
<gene>
    <name evidence="1" type="ORF">V8G54_015595</name>
</gene>
<protein>
    <submittedName>
        <fullName evidence="1">Uncharacterized protein</fullName>
    </submittedName>
</protein>
<reference evidence="1 2" key="1">
    <citation type="journal article" date="2023" name="Life. Sci Alliance">
        <title>Evolutionary insights into 3D genome organization and epigenetic landscape of Vigna mungo.</title>
        <authorList>
            <person name="Junaid A."/>
            <person name="Singh B."/>
            <person name="Bhatia S."/>
        </authorList>
    </citation>
    <scope>NUCLEOTIDE SEQUENCE [LARGE SCALE GENOMIC DNA]</scope>
    <source>
        <strain evidence="1">Urdbean</strain>
    </source>
</reference>
<sequence>MIAGDIQGAYQIKVTTSALALLLTSRHNELGKIHVQGHLIKSGEGVTTRSKAKSAPNQWVILPLPTKCGFYDELQQSEYVFSFLNILQIVALLADALTEIQEQVLDADDADSDWEEVEADGIENDRDFLYSVSSPLGKATDEHLQAMAKVFNEDRDDQYDDNLFSVADPLNQINLANYLVDFFVSFSQSDRQLLEHICESLTQSQRNAIQMILKR</sequence>
<dbReference type="InterPro" id="IPR016024">
    <property type="entry name" value="ARM-type_fold"/>
</dbReference>
<dbReference type="EMBL" id="CP144696">
    <property type="protein sequence ID" value="WVZ11065.1"/>
    <property type="molecule type" value="Genomic_DNA"/>
</dbReference>
<dbReference type="PANTHER" id="PTHR10997">
    <property type="entry name" value="IMPORTIN-7, 8, 11"/>
    <property type="match status" value="1"/>
</dbReference>
<dbReference type="GO" id="GO:0006606">
    <property type="term" value="P:protein import into nucleus"/>
    <property type="evidence" value="ECO:0007669"/>
    <property type="project" value="TreeGrafter"/>
</dbReference>
<name>A0AAQ3NLE5_VIGMU</name>
<proteinExistence type="predicted"/>
<evidence type="ECO:0000313" key="1">
    <source>
        <dbReference type="EMBL" id="WVZ11065.1"/>
    </source>
</evidence>
<organism evidence="1 2">
    <name type="scientific">Vigna mungo</name>
    <name type="common">Black gram</name>
    <name type="synonym">Phaseolus mungo</name>
    <dbReference type="NCBI Taxonomy" id="3915"/>
    <lineage>
        <taxon>Eukaryota</taxon>
        <taxon>Viridiplantae</taxon>
        <taxon>Streptophyta</taxon>
        <taxon>Embryophyta</taxon>
        <taxon>Tracheophyta</taxon>
        <taxon>Spermatophyta</taxon>
        <taxon>Magnoliopsida</taxon>
        <taxon>eudicotyledons</taxon>
        <taxon>Gunneridae</taxon>
        <taxon>Pentapetalae</taxon>
        <taxon>rosids</taxon>
        <taxon>fabids</taxon>
        <taxon>Fabales</taxon>
        <taxon>Fabaceae</taxon>
        <taxon>Papilionoideae</taxon>
        <taxon>50 kb inversion clade</taxon>
        <taxon>NPAAA clade</taxon>
        <taxon>indigoferoid/millettioid clade</taxon>
        <taxon>Phaseoleae</taxon>
        <taxon>Vigna</taxon>
    </lineage>
</organism>
<dbReference type="AlphaFoldDB" id="A0AAQ3NLE5"/>
<dbReference type="PANTHER" id="PTHR10997:SF9">
    <property type="entry name" value="IMPORTIN-9"/>
    <property type="match status" value="1"/>
</dbReference>
<keyword evidence="2" id="KW-1185">Reference proteome</keyword>
<dbReference type="SUPFAM" id="SSF48371">
    <property type="entry name" value="ARM repeat"/>
    <property type="match status" value="1"/>
</dbReference>
<dbReference type="GO" id="GO:0005829">
    <property type="term" value="C:cytosol"/>
    <property type="evidence" value="ECO:0007669"/>
    <property type="project" value="TreeGrafter"/>
</dbReference>
<dbReference type="Proteomes" id="UP001374535">
    <property type="component" value="Chromosome 5"/>
</dbReference>
<accession>A0AAQ3NLE5</accession>
<evidence type="ECO:0000313" key="2">
    <source>
        <dbReference type="Proteomes" id="UP001374535"/>
    </source>
</evidence>